<proteinExistence type="predicted"/>
<protein>
    <submittedName>
        <fullName evidence="1">Uncharacterized protein</fullName>
    </submittedName>
</protein>
<dbReference type="InterPro" id="IPR003386">
    <property type="entry name" value="LACT/PDAT_acylTrfase"/>
</dbReference>
<keyword evidence="2" id="KW-1185">Reference proteome</keyword>
<dbReference type="Pfam" id="PF02450">
    <property type="entry name" value="LCAT"/>
    <property type="match status" value="1"/>
</dbReference>
<reference evidence="1" key="1">
    <citation type="submission" date="2019-10" db="EMBL/GenBank/DDBJ databases">
        <authorList>
            <person name="Zhang R."/>
            <person name="Pan Y."/>
            <person name="Wang J."/>
            <person name="Ma R."/>
            <person name="Yu S."/>
        </authorList>
    </citation>
    <scope>NUCLEOTIDE SEQUENCE</scope>
    <source>
        <strain evidence="1">LA-IB0</strain>
        <tissue evidence="1">Leaf</tissue>
    </source>
</reference>
<evidence type="ECO:0000313" key="2">
    <source>
        <dbReference type="Proteomes" id="UP000826271"/>
    </source>
</evidence>
<dbReference type="GO" id="GO:0006629">
    <property type="term" value="P:lipid metabolic process"/>
    <property type="evidence" value="ECO:0007669"/>
    <property type="project" value="InterPro"/>
</dbReference>
<organism evidence="1 2">
    <name type="scientific">Buddleja alternifolia</name>
    <dbReference type="NCBI Taxonomy" id="168488"/>
    <lineage>
        <taxon>Eukaryota</taxon>
        <taxon>Viridiplantae</taxon>
        <taxon>Streptophyta</taxon>
        <taxon>Embryophyta</taxon>
        <taxon>Tracheophyta</taxon>
        <taxon>Spermatophyta</taxon>
        <taxon>Magnoliopsida</taxon>
        <taxon>eudicotyledons</taxon>
        <taxon>Gunneridae</taxon>
        <taxon>Pentapetalae</taxon>
        <taxon>asterids</taxon>
        <taxon>lamiids</taxon>
        <taxon>Lamiales</taxon>
        <taxon>Scrophulariaceae</taxon>
        <taxon>Buddlejeae</taxon>
        <taxon>Buddleja</taxon>
    </lineage>
</organism>
<dbReference type="AlphaFoldDB" id="A0AAV6WL32"/>
<name>A0AAV6WL32_9LAMI</name>
<evidence type="ECO:0000313" key="1">
    <source>
        <dbReference type="EMBL" id="KAG8370794.1"/>
    </source>
</evidence>
<dbReference type="Proteomes" id="UP000826271">
    <property type="component" value="Unassembled WGS sequence"/>
</dbReference>
<accession>A0AAV6WL32</accession>
<dbReference type="GO" id="GO:0008374">
    <property type="term" value="F:O-acyltransferase activity"/>
    <property type="evidence" value="ECO:0007669"/>
    <property type="project" value="InterPro"/>
</dbReference>
<dbReference type="EMBL" id="WHWC01000013">
    <property type="protein sequence ID" value="KAG8370794.1"/>
    <property type="molecule type" value="Genomic_DNA"/>
</dbReference>
<gene>
    <name evidence="1" type="ORF">BUALT_Bualt13G0020500</name>
</gene>
<comment type="caution">
    <text evidence="1">The sequence shown here is derived from an EMBL/GenBank/DDBJ whole genome shotgun (WGS) entry which is preliminary data.</text>
</comment>
<sequence>MLLDAYTQKDHPECKSRPDSGLSAITELDPGYITGMHFKTFVRILSQTNFKSWLTENVYLKHFSAGSKMGCLAHRCDENEFNSNYSGWPANIVNIELPSIRGDEVYPSIVGVTEANVSAVECGFPVKLKA</sequence>